<dbReference type="Proteomes" id="UP000198614">
    <property type="component" value="Unassembled WGS sequence"/>
</dbReference>
<dbReference type="OrthoDB" id="7936138at2"/>
<evidence type="ECO:0000313" key="3">
    <source>
        <dbReference type="Proteomes" id="UP000198614"/>
    </source>
</evidence>
<dbReference type="SUPFAM" id="SSF48208">
    <property type="entry name" value="Six-hairpin glycosidases"/>
    <property type="match status" value="1"/>
</dbReference>
<proteinExistence type="predicted"/>
<dbReference type="InterPro" id="IPR058347">
    <property type="entry name" value="DUF8034"/>
</dbReference>
<dbReference type="AlphaFoldDB" id="A0A1G7TNC5"/>
<evidence type="ECO:0000313" key="2">
    <source>
        <dbReference type="EMBL" id="SDG35990.1"/>
    </source>
</evidence>
<dbReference type="Pfam" id="PF26099">
    <property type="entry name" value="DUF8034"/>
    <property type="match status" value="1"/>
</dbReference>
<feature type="region of interest" description="Disordered" evidence="1">
    <location>
        <begin position="1"/>
        <end position="20"/>
    </location>
</feature>
<dbReference type="GO" id="GO:0005975">
    <property type="term" value="P:carbohydrate metabolic process"/>
    <property type="evidence" value="ECO:0007669"/>
    <property type="project" value="InterPro"/>
</dbReference>
<dbReference type="EMBL" id="FNAX01000018">
    <property type="protein sequence ID" value="SDG35990.1"/>
    <property type="molecule type" value="Genomic_DNA"/>
</dbReference>
<name>A0A1G7TNC5_9ACTN</name>
<accession>A0A1G7TNC5</accession>
<gene>
    <name evidence="2" type="ORF">SAMN05216260_11865</name>
</gene>
<sequence>MPYRPDPHLTGDPDEDGPAADRHAFDVQATVPLLEPPGWAVAQRALFDLLDHAWRRFARDFTGPDGRLNYTGRLTTRDGADDFYEVFFNWPQLYLLGGADDLLSAAEKHWEGVTRQLTELDMLREEYERGYDWFHQSESLLLLYFLCMAAPDRWRERALRFAELYVDPGKGNYDLEHRIITRPHNGSDPDRTGLFDGDVYPWLPKEAEAYGFPLDWIPEAADGPFPLSEDPRLGDRMRDRMGVGDTAVNLAAAGLVLNAWILSGEERYRDWIVEYVDAWRERTRANGGLIPDNVGPDGVVGSRLDGRWYGGHYGWSWPHGWHSLGHAACVAALAAATVTGDDDYLSMVATSLDTLISHAKVMPHTEADSSLPSKWAVELGPDDVHTPTPHLPFRHNDSGWFDYNPATPPVPVALWHHTFSRADRARLVGLREADGIDWRTVRPFRSKEESGHEKAWFAFLDGDDPDYPERILATAQAQIRHRLRRIDRYRDLDVPEADIHVWQLCNPVVTEALVQLTWGGPQVLYQGGLQQARLRYHDADARRAGLPADVAALVTSIDPEATTVELVNLAPETDRTVIVQAGAFAEHTITGVRYTTCADDGWIGDMYDYGHTEPVVTEAEVPHAGPYLTVRLPASTRIRLTLRLGLRTRTPSYRTPFDTAAQRANSTETAGDPERSASPGPSGSDPTRTTP</sequence>
<feature type="compositionally biased region" description="Polar residues" evidence="1">
    <location>
        <begin position="679"/>
        <end position="691"/>
    </location>
</feature>
<organism evidence="2 3">
    <name type="scientific">Streptomyces griseoaurantiacus</name>
    <dbReference type="NCBI Taxonomy" id="68213"/>
    <lineage>
        <taxon>Bacteria</taxon>
        <taxon>Bacillati</taxon>
        <taxon>Actinomycetota</taxon>
        <taxon>Actinomycetes</taxon>
        <taxon>Kitasatosporales</taxon>
        <taxon>Streptomycetaceae</taxon>
        <taxon>Streptomyces</taxon>
        <taxon>Streptomyces aurantiacus group</taxon>
    </lineage>
</organism>
<dbReference type="InterPro" id="IPR008928">
    <property type="entry name" value="6-hairpin_glycosidase_sf"/>
</dbReference>
<feature type="region of interest" description="Disordered" evidence="1">
    <location>
        <begin position="651"/>
        <end position="691"/>
    </location>
</feature>
<protein>
    <submittedName>
        <fullName evidence="2">Uncharacterized protein</fullName>
    </submittedName>
</protein>
<reference evidence="2 3" key="1">
    <citation type="submission" date="2016-10" db="EMBL/GenBank/DDBJ databases">
        <authorList>
            <person name="de Groot N.N."/>
        </authorList>
    </citation>
    <scope>NUCLEOTIDE SEQUENCE [LARGE SCALE GENOMIC DNA]</scope>
    <source>
        <strain evidence="2 3">CGMCC 4.1859</strain>
    </source>
</reference>
<feature type="compositionally biased region" description="Basic and acidic residues" evidence="1">
    <location>
        <begin position="1"/>
        <end position="11"/>
    </location>
</feature>
<evidence type="ECO:0000256" key="1">
    <source>
        <dbReference type="SAM" id="MobiDB-lite"/>
    </source>
</evidence>